<proteinExistence type="predicted"/>
<dbReference type="FunFam" id="6.10.140.2220:FF:000033">
    <property type="entry name" value="Predicted protein"/>
    <property type="match status" value="1"/>
</dbReference>
<feature type="domain" description="MYND-type" evidence="5">
    <location>
        <begin position="275"/>
        <end position="317"/>
    </location>
</feature>
<reference evidence="6 7" key="1">
    <citation type="submission" date="2024-01" db="EMBL/GenBank/DDBJ databases">
        <title>The genomes of 5 underutilized Papilionoideae crops provide insights into root nodulation and disease resistance.</title>
        <authorList>
            <person name="Yuan L."/>
        </authorList>
    </citation>
    <scope>NUCLEOTIDE SEQUENCE [LARGE SCALE GENOMIC DNA]</scope>
    <source>
        <strain evidence="6">LY-2023</strain>
        <tissue evidence="6">Leaf</tissue>
    </source>
</reference>
<dbReference type="Proteomes" id="UP001359559">
    <property type="component" value="Unassembled WGS sequence"/>
</dbReference>
<dbReference type="Pfam" id="PF23310">
    <property type="entry name" value="TPR_27"/>
    <property type="match status" value="1"/>
</dbReference>
<dbReference type="InterPro" id="IPR011990">
    <property type="entry name" value="TPR-like_helical_dom_sf"/>
</dbReference>
<dbReference type="InterPro" id="IPR002893">
    <property type="entry name" value="Znf_MYND"/>
</dbReference>
<evidence type="ECO:0000313" key="6">
    <source>
        <dbReference type="EMBL" id="KAK7311985.1"/>
    </source>
</evidence>
<accession>A0AAN9K6T2</accession>
<dbReference type="PROSITE" id="PS50865">
    <property type="entry name" value="ZF_MYND_2"/>
    <property type="match status" value="1"/>
</dbReference>
<evidence type="ECO:0000256" key="3">
    <source>
        <dbReference type="ARBA" id="ARBA00022833"/>
    </source>
</evidence>
<dbReference type="PANTHER" id="PTHR46758:SF2">
    <property type="entry name" value="OJ1485_B09.11 PROTEIN"/>
    <property type="match status" value="1"/>
</dbReference>
<protein>
    <recommendedName>
        <fullName evidence="5">MYND-type domain-containing protein</fullName>
    </recommendedName>
</protein>
<evidence type="ECO:0000256" key="1">
    <source>
        <dbReference type="ARBA" id="ARBA00022723"/>
    </source>
</evidence>
<dbReference type="InterPro" id="IPR057136">
    <property type="entry name" value="At2g35280_TPR_dom"/>
</dbReference>
<keyword evidence="2 4" id="KW-0863">Zinc-finger</keyword>
<evidence type="ECO:0000256" key="2">
    <source>
        <dbReference type="ARBA" id="ARBA00022771"/>
    </source>
</evidence>
<dbReference type="SUPFAM" id="SSF144232">
    <property type="entry name" value="HIT/MYND zinc finger-like"/>
    <property type="match status" value="1"/>
</dbReference>
<keyword evidence="1" id="KW-0479">Metal-binding</keyword>
<dbReference type="Gene3D" id="1.25.40.10">
    <property type="entry name" value="Tetratricopeptide repeat domain"/>
    <property type="match status" value="1"/>
</dbReference>
<organism evidence="6 7">
    <name type="scientific">Clitoria ternatea</name>
    <name type="common">Butterfly pea</name>
    <dbReference type="NCBI Taxonomy" id="43366"/>
    <lineage>
        <taxon>Eukaryota</taxon>
        <taxon>Viridiplantae</taxon>
        <taxon>Streptophyta</taxon>
        <taxon>Embryophyta</taxon>
        <taxon>Tracheophyta</taxon>
        <taxon>Spermatophyta</taxon>
        <taxon>Magnoliopsida</taxon>
        <taxon>eudicotyledons</taxon>
        <taxon>Gunneridae</taxon>
        <taxon>Pentapetalae</taxon>
        <taxon>rosids</taxon>
        <taxon>fabids</taxon>
        <taxon>Fabales</taxon>
        <taxon>Fabaceae</taxon>
        <taxon>Papilionoideae</taxon>
        <taxon>50 kb inversion clade</taxon>
        <taxon>NPAAA clade</taxon>
        <taxon>indigoferoid/millettioid clade</taxon>
        <taxon>Phaseoleae</taxon>
        <taxon>Clitoria</taxon>
    </lineage>
</organism>
<dbReference type="InterPro" id="IPR036047">
    <property type="entry name" value="F-box-like_dom_sf"/>
</dbReference>
<dbReference type="SUPFAM" id="SSF81383">
    <property type="entry name" value="F-box domain"/>
    <property type="match status" value="1"/>
</dbReference>
<name>A0AAN9K6T2_CLITE</name>
<dbReference type="AlphaFoldDB" id="A0AAN9K6T2"/>
<dbReference type="GO" id="GO:0008270">
    <property type="term" value="F:zinc ion binding"/>
    <property type="evidence" value="ECO:0007669"/>
    <property type="project" value="UniProtKB-KW"/>
</dbReference>
<evidence type="ECO:0000259" key="5">
    <source>
        <dbReference type="PROSITE" id="PS50865"/>
    </source>
</evidence>
<dbReference type="Gene3D" id="6.10.140.2220">
    <property type="match status" value="1"/>
</dbReference>
<keyword evidence="3" id="KW-0862">Zinc</keyword>
<comment type="caution">
    <text evidence="6">The sequence shown here is derived from an EMBL/GenBank/DDBJ whole genome shotgun (WGS) entry which is preliminary data.</text>
</comment>
<sequence length="345" mass="37362">MSSRKRHKTAVNLDSLPDDLLLSILSKLSTTATSAADFVSVLITCKRLNSLGLHSLVLSKASPKTFSLKAKNWSDSAHRFLKLCADAGNIEACYTLGMIRFYCLRNKGSGASLMAKAAINSHAPALYSLAVIQFNGSGGTKNDKDLRAGVALCARAAFLGHIDALRELGHCLQDGYGVKQNVTEGRRFLVQANARELAAVLSNGNNKPPWLTWNLNPATNPHPRIESFTGSGCPLLSDYGCNVPAPETHPASQFMSEWFSVRGASPGPGMRLCSHSGCGRPETRKHEFRRCSVCGAVNYCSRACQALDWKFRHKAECAPVERWLDEEGEDVAGEDDGEGMAMVDS</sequence>
<dbReference type="EMBL" id="JAYKXN010000002">
    <property type="protein sequence ID" value="KAK7311985.1"/>
    <property type="molecule type" value="Genomic_DNA"/>
</dbReference>
<dbReference type="Pfam" id="PF01753">
    <property type="entry name" value="zf-MYND"/>
    <property type="match status" value="1"/>
</dbReference>
<evidence type="ECO:0000256" key="4">
    <source>
        <dbReference type="PROSITE-ProRule" id="PRU00134"/>
    </source>
</evidence>
<keyword evidence="7" id="KW-1185">Reference proteome</keyword>
<dbReference type="InterPro" id="IPR044508">
    <property type="entry name" value="At5g50450/At1g67340-like"/>
</dbReference>
<dbReference type="SUPFAM" id="SSF81901">
    <property type="entry name" value="HCP-like"/>
    <property type="match status" value="1"/>
</dbReference>
<dbReference type="PANTHER" id="PTHR46758">
    <property type="entry name" value="MYND DOMAIN-CONTAINING"/>
    <property type="match status" value="1"/>
</dbReference>
<gene>
    <name evidence="6" type="ORF">RJT34_10501</name>
</gene>
<evidence type="ECO:0000313" key="7">
    <source>
        <dbReference type="Proteomes" id="UP001359559"/>
    </source>
</evidence>